<sequence>MLNIVIFEGLSHTGKSTFLKVYRNHLDSLSKPHYTLSVSNDSDQETTDYFRSSIMEKERRVEIHKINKLLRHKAETRNALLEAAILTKEFSNDRAIFTYTNQGYKWIDKEYLTQYLNIAYSILLGKYNQFTQMIKLITRFGEENATLLLDRYIPSTIVYLPLDFNQATLYAVSTGDLSLMVLANKVLSTYRNCLEQLKYFHEHEFTNLSFVYTTATLENRRMYSGHVSYNGLDDETFDRSSLDIGNDHVMSNRYKAFFKELDCPVYTIENNGSLEESQEKVIEVLDKQLGIL</sequence>
<proteinExistence type="predicted"/>
<organism evidence="1">
    <name type="scientific">Myoviridae sp. ctLnO19</name>
    <dbReference type="NCBI Taxonomy" id="2825085"/>
    <lineage>
        <taxon>Viruses</taxon>
        <taxon>Duplodnaviria</taxon>
        <taxon>Heunggongvirae</taxon>
        <taxon>Uroviricota</taxon>
        <taxon>Caudoviricetes</taxon>
    </lineage>
</organism>
<evidence type="ECO:0000313" key="1">
    <source>
        <dbReference type="EMBL" id="DAE00340.1"/>
    </source>
</evidence>
<keyword evidence="1" id="KW-0808">Transferase</keyword>
<dbReference type="EMBL" id="BK015301">
    <property type="protein sequence ID" value="DAE00340.1"/>
    <property type="molecule type" value="Genomic_DNA"/>
</dbReference>
<protein>
    <submittedName>
        <fullName evidence="1">Adenylate kinase</fullName>
    </submittedName>
</protein>
<accession>A0A8S5P277</accession>
<dbReference type="SUPFAM" id="SSF52540">
    <property type="entry name" value="P-loop containing nucleoside triphosphate hydrolases"/>
    <property type="match status" value="1"/>
</dbReference>
<reference evidence="1" key="1">
    <citation type="journal article" date="2021" name="Proc. Natl. Acad. Sci. U.S.A.">
        <title>A Catalog of Tens of Thousands of Viruses from Human Metagenomes Reveals Hidden Associations with Chronic Diseases.</title>
        <authorList>
            <person name="Tisza M.J."/>
            <person name="Buck C.B."/>
        </authorList>
    </citation>
    <scope>NUCLEOTIDE SEQUENCE</scope>
    <source>
        <strain evidence="1">CtLnO19</strain>
    </source>
</reference>
<dbReference type="InterPro" id="IPR027417">
    <property type="entry name" value="P-loop_NTPase"/>
</dbReference>
<name>A0A8S5P277_9CAUD</name>
<dbReference type="GO" id="GO:0016301">
    <property type="term" value="F:kinase activity"/>
    <property type="evidence" value="ECO:0007669"/>
    <property type="project" value="UniProtKB-KW"/>
</dbReference>
<keyword evidence="1" id="KW-0418">Kinase</keyword>
<dbReference type="Gene3D" id="3.40.50.300">
    <property type="entry name" value="P-loop containing nucleotide triphosphate hydrolases"/>
    <property type="match status" value="1"/>
</dbReference>